<keyword evidence="2" id="KW-1185">Reference proteome</keyword>
<gene>
    <name evidence="1" type="primary">Contig10418.g11109</name>
    <name evidence="1" type="ORF">STYLEM_6690</name>
</gene>
<dbReference type="AlphaFoldDB" id="A0A078A692"/>
<proteinExistence type="predicted"/>
<protein>
    <submittedName>
        <fullName evidence="1">Uncharacterized protein</fullName>
    </submittedName>
</protein>
<dbReference type="Proteomes" id="UP000039865">
    <property type="component" value="Unassembled WGS sequence"/>
</dbReference>
<organism evidence="1 2">
    <name type="scientific">Stylonychia lemnae</name>
    <name type="common">Ciliate</name>
    <dbReference type="NCBI Taxonomy" id="5949"/>
    <lineage>
        <taxon>Eukaryota</taxon>
        <taxon>Sar</taxon>
        <taxon>Alveolata</taxon>
        <taxon>Ciliophora</taxon>
        <taxon>Intramacronucleata</taxon>
        <taxon>Spirotrichea</taxon>
        <taxon>Stichotrichia</taxon>
        <taxon>Sporadotrichida</taxon>
        <taxon>Oxytrichidae</taxon>
        <taxon>Stylonychinae</taxon>
        <taxon>Stylonychia</taxon>
    </lineage>
</organism>
<evidence type="ECO:0000313" key="1">
    <source>
        <dbReference type="EMBL" id="CDW77724.1"/>
    </source>
</evidence>
<evidence type="ECO:0000313" key="2">
    <source>
        <dbReference type="Proteomes" id="UP000039865"/>
    </source>
</evidence>
<name>A0A078A692_STYLE</name>
<dbReference type="InParanoid" id="A0A078A692"/>
<sequence>MQQSYEETNNRFIITKELLELDEIEVNQPDSKILQENKVYQGLINFKQLQEAVLIIDIDLINHKIKEEIKSQQIEKGNVYTFDLDDQTFNENQDRLKILCLGKENSQPVASLLVTFEFAFPRNSQMVNSINPNLIVQYAKIHEVAFDEEFNFDSDKDLIGIFSCKLIFSRKIIAQIGYQCSSKEKSTVRIHDNSQIKNIAL</sequence>
<accession>A0A078A692</accession>
<dbReference type="EMBL" id="CCKQ01006413">
    <property type="protein sequence ID" value="CDW77724.1"/>
    <property type="molecule type" value="Genomic_DNA"/>
</dbReference>
<reference evidence="1 2" key="1">
    <citation type="submission" date="2014-06" db="EMBL/GenBank/DDBJ databases">
        <authorList>
            <person name="Swart Estienne"/>
        </authorList>
    </citation>
    <scope>NUCLEOTIDE SEQUENCE [LARGE SCALE GENOMIC DNA]</scope>
    <source>
        <strain evidence="1 2">130c</strain>
    </source>
</reference>